<dbReference type="Proteomes" id="UP001153709">
    <property type="component" value="Chromosome 1"/>
</dbReference>
<organism evidence="2 3">
    <name type="scientific">Diabrotica balteata</name>
    <name type="common">Banded cucumber beetle</name>
    <dbReference type="NCBI Taxonomy" id="107213"/>
    <lineage>
        <taxon>Eukaryota</taxon>
        <taxon>Metazoa</taxon>
        <taxon>Ecdysozoa</taxon>
        <taxon>Arthropoda</taxon>
        <taxon>Hexapoda</taxon>
        <taxon>Insecta</taxon>
        <taxon>Pterygota</taxon>
        <taxon>Neoptera</taxon>
        <taxon>Endopterygota</taxon>
        <taxon>Coleoptera</taxon>
        <taxon>Polyphaga</taxon>
        <taxon>Cucujiformia</taxon>
        <taxon>Chrysomeloidea</taxon>
        <taxon>Chrysomelidae</taxon>
        <taxon>Galerucinae</taxon>
        <taxon>Diabroticina</taxon>
        <taxon>Diabroticites</taxon>
        <taxon>Diabrotica</taxon>
    </lineage>
</organism>
<name>A0A9N9SQY2_DIABA</name>
<feature type="compositionally biased region" description="Basic and acidic residues" evidence="1">
    <location>
        <begin position="159"/>
        <end position="170"/>
    </location>
</feature>
<evidence type="ECO:0000256" key="1">
    <source>
        <dbReference type="SAM" id="MobiDB-lite"/>
    </source>
</evidence>
<reference evidence="2" key="1">
    <citation type="submission" date="2022-01" db="EMBL/GenBank/DDBJ databases">
        <authorList>
            <person name="King R."/>
        </authorList>
    </citation>
    <scope>NUCLEOTIDE SEQUENCE</scope>
</reference>
<dbReference type="AlphaFoldDB" id="A0A9N9SQY2"/>
<sequence length="170" mass="19884">MYLNSMPSTVTKETPEYLMKGVMPIRPWEDPEQREYRQVIETVQRRIRRSNEKYIQRQGHNRKRRPVIFQKGDKVMVRALRVSNLQSGVCAKLMPVFEGPYIVNNEDGVNSYELKHMDSEKIRGNLNFPAHNKRSNNLRKIKVLQTQLSDDSDVSSADTKTDSLKFEDVK</sequence>
<dbReference type="OrthoDB" id="6762275at2759"/>
<dbReference type="EMBL" id="OU898276">
    <property type="protein sequence ID" value="CAG9826171.1"/>
    <property type="molecule type" value="Genomic_DNA"/>
</dbReference>
<accession>A0A9N9SQY2</accession>
<gene>
    <name evidence="2" type="ORF">DIABBA_LOCUS313</name>
</gene>
<evidence type="ECO:0000313" key="3">
    <source>
        <dbReference type="Proteomes" id="UP001153709"/>
    </source>
</evidence>
<protein>
    <submittedName>
        <fullName evidence="2">Uncharacterized protein</fullName>
    </submittedName>
</protein>
<evidence type="ECO:0000313" key="2">
    <source>
        <dbReference type="EMBL" id="CAG9826171.1"/>
    </source>
</evidence>
<proteinExistence type="predicted"/>
<feature type="compositionally biased region" description="Polar residues" evidence="1">
    <location>
        <begin position="149"/>
        <end position="158"/>
    </location>
</feature>
<keyword evidence="3" id="KW-1185">Reference proteome</keyword>
<feature type="region of interest" description="Disordered" evidence="1">
    <location>
        <begin position="149"/>
        <end position="170"/>
    </location>
</feature>